<dbReference type="GO" id="GO:0004416">
    <property type="term" value="F:hydroxyacylglutathione hydrolase activity"/>
    <property type="evidence" value="ECO:0007669"/>
    <property type="project" value="UniProtKB-EC"/>
</dbReference>
<dbReference type="InterPro" id="IPR051453">
    <property type="entry name" value="MBL_Glyoxalase_II"/>
</dbReference>
<evidence type="ECO:0000256" key="3">
    <source>
        <dbReference type="ARBA" id="ARBA00022801"/>
    </source>
</evidence>
<protein>
    <submittedName>
        <fullName evidence="6">Hydroxyacylglutathione hydrolase GloC</fullName>
        <ecNumber evidence="6">3.1.2.6</ecNumber>
    </submittedName>
</protein>
<dbReference type="Gene3D" id="3.60.15.10">
    <property type="entry name" value="Ribonuclease Z/Hydroxyacylglutathione hydrolase-like"/>
    <property type="match status" value="1"/>
</dbReference>
<organism evidence="6">
    <name type="scientific">bioreactor metagenome</name>
    <dbReference type="NCBI Taxonomy" id="1076179"/>
    <lineage>
        <taxon>unclassified sequences</taxon>
        <taxon>metagenomes</taxon>
        <taxon>ecological metagenomes</taxon>
    </lineage>
</organism>
<dbReference type="EC" id="3.1.2.6" evidence="6"/>
<evidence type="ECO:0000313" key="6">
    <source>
        <dbReference type="EMBL" id="MPM02436.1"/>
    </source>
</evidence>
<comment type="caution">
    <text evidence="6">The sequence shown here is derived from an EMBL/GenBank/DDBJ whole genome shotgun (WGS) entry which is preliminary data.</text>
</comment>
<comment type="cofactor">
    <cofactor evidence="1">
        <name>Zn(2+)</name>
        <dbReference type="ChEBI" id="CHEBI:29105"/>
    </cofactor>
</comment>
<evidence type="ECO:0000256" key="2">
    <source>
        <dbReference type="ARBA" id="ARBA00022723"/>
    </source>
</evidence>
<reference evidence="6" key="1">
    <citation type="submission" date="2019-08" db="EMBL/GenBank/DDBJ databases">
        <authorList>
            <person name="Kucharzyk K."/>
            <person name="Murdoch R.W."/>
            <person name="Higgins S."/>
            <person name="Loffler F."/>
        </authorList>
    </citation>
    <scope>NUCLEOTIDE SEQUENCE</scope>
</reference>
<dbReference type="PANTHER" id="PTHR46233">
    <property type="entry name" value="HYDROXYACYLGLUTATHIONE HYDROLASE GLOC"/>
    <property type="match status" value="1"/>
</dbReference>
<dbReference type="PANTHER" id="PTHR46233:SF3">
    <property type="entry name" value="HYDROXYACYLGLUTATHIONE HYDROLASE GLOC"/>
    <property type="match status" value="1"/>
</dbReference>
<evidence type="ECO:0000256" key="4">
    <source>
        <dbReference type="ARBA" id="ARBA00022833"/>
    </source>
</evidence>
<evidence type="ECO:0000259" key="5">
    <source>
        <dbReference type="SMART" id="SM00849"/>
    </source>
</evidence>
<dbReference type="InterPro" id="IPR036866">
    <property type="entry name" value="RibonucZ/Hydroxyglut_hydro"/>
</dbReference>
<dbReference type="SMART" id="SM00849">
    <property type="entry name" value="Lactamase_B"/>
    <property type="match status" value="1"/>
</dbReference>
<keyword evidence="4" id="KW-0862">Zinc</keyword>
<sequence length="212" mass="23158">MAIQLHTFVFNGFGVNNYILEAENGDCIIVDAACGNDSERETLKSFFSDGKRKPVMLINTHTHIDHVLGCAFAQKEFGIPWYIHSEAQSTLREAPVFASLFGMGNMELSKPDGLLEDGQELKLGTNTIKVLYTPGHAPGSVCLYIPSERMVLTGDVLFNGSIGRTDMTGGNFDLLMESIHTKLLTLPDDTVVYPGHGPATTIGDERTGNPYF</sequence>
<dbReference type="CDD" id="cd06262">
    <property type="entry name" value="metallo-hydrolase-like_MBL-fold"/>
    <property type="match status" value="1"/>
</dbReference>
<dbReference type="EMBL" id="VSSQ01000868">
    <property type="protein sequence ID" value="MPM02436.1"/>
    <property type="molecule type" value="Genomic_DNA"/>
</dbReference>
<proteinExistence type="predicted"/>
<dbReference type="SUPFAM" id="SSF56281">
    <property type="entry name" value="Metallo-hydrolase/oxidoreductase"/>
    <property type="match status" value="1"/>
</dbReference>
<keyword evidence="2" id="KW-0479">Metal-binding</keyword>
<name>A0A644WF11_9ZZZZ</name>
<accession>A0A644WF11</accession>
<keyword evidence="3 6" id="KW-0378">Hydrolase</keyword>
<feature type="domain" description="Metallo-beta-lactamase" evidence="5">
    <location>
        <begin position="14"/>
        <end position="196"/>
    </location>
</feature>
<dbReference type="GO" id="GO:0046872">
    <property type="term" value="F:metal ion binding"/>
    <property type="evidence" value="ECO:0007669"/>
    <property type="project" value="UniProtKB-KW"/>
</dbReference>
<dbReference type="Pfam" id="PF00753">
    <property type="entry name" value="Lactamase_B"/>
    <property type="match status" value="1"/>
</dbReference>
<gene>
    <name evidence="6" type="primary">gloC_13</name>
    <name evidence="6" type="ORF">SDC9_48685</name>
</gene>
<evidence type="ECO:0000256" key="1">
    <source>
        <dbReference type="ARBA" id="ARBA00001947"/>
    </source>
</evidence>
<dbReference type="AlphaFoldDB" id="A0A644WF11"/>
<dbReference type="InterPro" id="IPR001279">
    <property type="entry name" value="Metallo-B-lactamas"/>
</dbReference>